<dbReference type="GO" id="GO:0051170">
    <property type="term" value="P:import into nucleus"/>
    <property type="evidence" value="ECO:0007669"/>
    <property type="project" value="TreeGrafter"/>
</dbReference>
<evidence type="ECO:0000313" key="5">
    <source>
        <dbReference type="Proteomes" id="UP000232688"/>
    </source>
</evidence>
<dbReference type="Gene3D" id="3.40.50.720">
    <property type="entry name" value="NAD(P)-binding Rossmann-like Domain"/>
    <property type="match status" value="1"/>
</dbReference>
<feature type="domain" description="NAD(P)-binding" evidence="3">
    <location>
        <begin position="11"/>
        <end position="165"/>
    </location>
</feature>
<accession>A0A2N0RHE0</accession>
<sequence length="240" mass="26947">MSNNRSALFLGATGAVGKALLIDLLKSGNYKTITTIGRREFEYNGPNKEALIQKVVSFEKLDDHKEAFTGSYDTVFCTLGTTRADAGSVENFVKIDKDYVINAAKLIRQQNPSEDLHFLYCSSAGANPKSSFLYMKTKGEIEQELTEIGFNKVTIFSPGVLKADRVRYNFRYIELLFVLFVNLIDYVIPRKAIVHVDVVGRAMRKVATEEVEFEDYEITLADNGTLIETANHKKIHEIAS</sequence>
<dbReference type="EMBL" id="LLXH01000822">
    <property type="protein sequence ID" value="PKC62719.1"/>
    <property type="molecule type" value="Genomic_DNA"/>
</dbReference>
<evidence type="ECO:0000256" key="2">
    <source>
        <dbReference type="ARBA" id="ARBA00006617"/>
    </source>
</evidence>
<comment type="subcellular location">
    <subcellularLocation>
        <location evidence="1">Mitochondrion outer membrane</location>
        <topology evidence="1">Peripheral membrane protein</topology>
    </subcellularLocation>
</comment>
<reference evidence="4 5" key="2">
    <citation type="submission" date="2017-10" db="EMBL/GenBank/DDBJ databases">
        <title>Genome analyses suggest a sexual origin of heterokaryosis in a supposedly ancient asexual fungus.</title>
        <authorList>
            <person name="Corradi N."/>
            <person name="Sedzielewska K."/>
            <person name="Noel J."/>
            <person name="Charron P."/>
            <person name="Farinelli L."/>
            <person name="Marton T."/>
            <person name="Kruger M."/>
            <person name="Pelin A."/>
            <person name="Brachmann A."/>
            <person name="Corradi N."/>
        </authorList>
    </citation>
    <scope>NUCLEOTIDE SEQUENCE [LARGE SCALE GENOMIC DNA]</scope>
    <source>
        <strain evidence="4 5">A1</strain>
    </source>
</reference>
<dbReference type="GO" id="GO:0005741">
    <property type="term" value="C:mitochondrial outer membrane"/>
    <property type="evidence" value="ECO:0007669"/>
    <property type="project" value="UniProtKB-SubCell"/>
</dbReference>
<protein>
    <submittedName>
        <fullName evidence="4">NAD(P)-binding protein</fullName>
    </submittedName>
</protein>
<dbReference type="VEuPathDB" id="FungiDB:RhiirFUN_008806"/>
<dbReference type="VEuPathDB" id="FungiDB:RhiirA1_367604"/>
<dbReference type="VEuPathDB" id="FungiDB:FUN_008435"/>
<proteinExistence type="inferred from homology"/>
<reference evidence="4 5" key="1">
    <citation type="submission" date="2017-10" db="EMBL/GenBank/DDBJ databases">
        <title>Extensive intraspecific genome diversity in a model arbuscular mycorrhizal fungus.</title>
        <authorList>
            <person name="Chen E.C.H."/>
            <person name="Morin E."/>
            <person name="Baudet D."/>
            <person name="Noel J."/>
            <person name="Ndikumana S."/>
            <person name="Charron P."/>
            <person name="St-Onge C."/>
            <person name="Giorgi J."/>
            <person name="Grigoriev I.V."/>
            <person name="Roux C."/>
            <person name="Martin F.M."/>
            <person name="Corradi N."/>
        </authorList>
    </citation>
    <scope>NUCLEOTIDE SEQUENCE [LARGE SCALE GENOMIC DNA]</scope>
    <source>
        <strain evidence="4 5">A1</strain>
    </source>
</reference>
<name>A0A2N0RHE0_9GLOM</name>
<comment type="caution">
    <text evidence="4">The sequence shown here is derived from an EMBL/GenBank/DDBJ whole genome shotgun (WGS) entry which is preliminary data.</text>
</comment>
<comment type="similarity">
    <text evidence="2">Belongs to the FMP52 family.</text>
</comment>
<gene>
    <name evidence="4" type="ORF">RhiirA1_367604</name>
</gene>
<dbReference type="Pfam" id="PF13460">
    <property type="entry name" value="NAD_binding_10"/>
    <property type="match status" value="1"/>
</dbReference>
<dbReference type="PANTHER" id="PTHR14097">
    <property type="entry name" value="OXIDOREDUCTASE HTATIP2"/>
    <property type="match status" value="1"/>
</dbReference>
<evidence type="ECO:0000313" key="4">
    <source>
        <dbReference type="EMBL" id="PKC62719.1"/>
    </source>
</evidence>
<evidence type="ECO:0000259" key="3">
    <source>
        <dbReference type="Pfam" id="PF13460"/>
    </source>
</evidence>
<dbReference type="InterPro" id="IPR036291">
    <property type="entry name" value="NAD(P)-bd_dom_sf"/>
</dbReference>
<dbReference type="Proteomes" id="UP000232688">
    <property type="component" value="Unassembled WGS sequence"/>
</dbReference>
<organism evidence="4 5">
    <name type="scientific">Rhizophagus irregularis</name>
    <dbReference type="NCBI Taxonomy" id="588596"/>
    <lineage>
        <taxon>Eukaryota</taxon>
        <taxon>Fungi</taxon>
        <taxon>Fungi incertae sedis</taxon>
        <taxon>Mucoromycota</taxon>
        <taxon>Glomeromycotina</taxon>
        <taxon>Glomeromycetes</taxon>
        <taxon>Glomerales</taxon>
        <taxon>Glomeraceae</taxon>
        <taxon>Rhizophagus</taxon>
    </lineage>
</organism>
<dbReference type="PANTHER" id="PTHR14097:SF7">
    <property type="entry name" value="OXIDOREDUCTASE HTATIP2"/>
    <property type="match status" value="1"/>
</dbReference>
<evidence type="ECO:0000256" key="1">
    <source>
        <dbReference type="ARBA" id="ARBA00004450"/>
    </source>
</evidence>
<dbReference type="SUPFAM" id="SSF51735">
    <property type="entry name" value="NAD(P)-binding Rossmann-fold domains"/>
    <property type="match status" value="1"/>
</dbReference>
<dbReference type="AlphaFoldDB" id="A0A2N0RHE0"/>
<dbReference type="InterPro" id="IPR016040">
    <property type="entry name" value="NAD(P)-bd_dom"/>
</dbReference>